<feature type="compositionally biased region" description="Low complexity" evidence="1">
    <location>
        <begin position="1"/>
        <end position="14"/>
    </location>
</feature>
<proteinExistence type="predicted"/>
<reference evidence="2" key="2">
    <citation type="submission" date="2008-12" db="EMBL/GenBank/DDBJ databases">
        <title>Improved gene annotation of the rice (Oryza sativa) genomes.</title>
        <authorList>
            <person name="Wang J."/>
            <person name="Li R."/>
            <person name="Fan W."/>
            <person name="Huang Q."/>
            <person name="Zhang J."/>
            <person name="Zhou Y."/>
            <person name="Hu Y."/>
            <person name="Zi S."/>
            <person name="Li J."/>
            <person name="Ni P."/>
            <person name="Zheng H."/>
            <person name="Zhang Y."/>
            <person name="Zhao M."/>
            <person name="Hao Q."/>
            <person name="McDermott J."/>
            <person name="Samudrala R."/>
            <person name="Kristiansen K."/>
            <person name="Wong G.K.-S."/>
        </authorList>
    </citation>
    <scope>NUCLEOTIDE SEQUENCE</scope>
</reference>
<sequence length="82" mass="8228">MGAAAASILGGAAARVSSESGGSFGLNRTQRINPLLQQDDDLAWRKDKVGGKDKVVDDEWRCGRTALAAGGGGLATGKGGKG</sequence>
<accession>A0A8J8XDS2</accession>
<feature type="compositionally biased region" description="Polar residues" evidence="1">
    <location>
        <begin position="17"/>
        <end position="30"/>
    </location>
</feature>
<reference evidence="2" key="1">
    <citation type="journal article" date="2005" name="PLoS Biol.">
        <title>The genomes of Oryza sativa: a history of duplications.</title>
        <authorList>
            <person name="Yu J."/>
            <person name="Wang J."/>
            <person name="Lin W."/>
            <person name="Li S."/>
            <person name="Li H."/>
            <person name="Zhou J."/>
            <person name="Ni P."/>
            <person name="Dong W."/>
            <person name="Hu S."/>
            <person name="Zeng C."/>
            <person name="Zhang J."/>
            <person name="Zhang Y."/>
            <person name="Li R."/>
            <person name="Xu Z."/>
            <person name="Li S."/>
            <person name="Li X."/>
            <person name="Zheng H."/>
            <person name="Cong L."/>
            <person name="Lin L."/>
            <person name="Yin J."/>
            <person name="Geng J."/>
            <person name="Li G."/>
            <person name="Shi J."/>
            <person name="Liu J."/>
            <person name="Lv H."/>
            <person name="Li J."/>
            <person name="Wang J."/>
            <person name="Deng Y."/>
            <person name="Ran L."/>
            <person name="Shi X."/>
            <person name="Wang X."/>
            <person name="Wu Q."/>
            <person name="Li C."/>
            <person name="Ren X."/>
            <person name="Wang J."/>
            <person name="Wang X."/>
            <person name="Li D."/>
            <person name="Liu D."/>
            <person name="Zhang X."/>
            <person name="Ji Z."/>
            <person name="Zhao W."/>
            <person name="Sun Y."/>
            <person name="Zhang Z."/>
            <person name="Bao J."/>
            <person name="Han Y."/>
            <person name="Dong L."/>
            <person name="Ji J."/>
            <person name="Chen P."/>
            <person name="Wu S."/>
            <person name="Liu J."/>
            <person name="Xiao Y."/>
            <person name="Bu D."/>
            <person name="Tan J."/>
            <person name="Yang L."/>
            <person name="Ye C."/>
            <person name="Zhang J."/>
            <person name="Xu J."/>
            <person name="Zhou Y."/>
            <person name="Yu Y."/>
            <person name="Zhang B."/>
            <person name="Zhuang S."/>
            <person name="Wei H."/>
            <person name="Liu B."/>
            <person name="Lei M."/>
            <person name="Yu H."/>
            <person name="Li Y."/>
            <person name="Xu H."/>
            <person name="Wei S."/>
            <person name="He X."/>
            <person name="Fang L."/>
            <person name="Zhang Z."/>
            <person name="Zhang Y."/>
            <person name="Huang X."/>
            <person name="Su Z."/>
            <person name="Tong W."/>
            <person name="Li J."/>
            <person name="Tong Z."/>
            <person name="Li S."/>
            <person name="Ye J."/>
            <person name="Wang L."/>
            <person name="Fang L."/>
            <person name="Lei T."/>
            <person name="Chen C."/>
            <person name="Chen H."/>
            <person name="Xu Z."/>
            <person name="Li H."/>
            <person name="Huang H."/>
            <person name="Zhang F."/>
            <person name="Xu H."/>
            <person name="Li N."/>
            <person name="Zhao C."/>
            <person name="Li S."/>
            <person name="Dong L."/>
            <person name="Huang Y."/>
            <person name="Li L."/>
            <person name="Xi Y."/>
            <person name="Qi Q."/>
            <person name="Li W."/>
            <person name="Zhang B."/>
            <person name="Hu W."/>
            <person name="Zhang Y."/>
            <person name="Tian X."/>
            <person name="Jiao Y."/>
            <person name="Liang X."/>
            <person name="Jin J."/>
            <person name="Gao L."/>
            <person name="Zheng W."/>
            <person name="Hao B."/>
            <person name="Liu S."/>
            <person name="Wang W."/>
            <person name="Yuan L."/>
            <person name="Cao M."/>
            <person name="McDermott J."/>
            <person name="Samudrala R."/>
            <person name="Wang J."/>
            <person name="Wong G.K."/>
            <person name="Yang H."/>
        </authorList>
    </citation>
    <scope>NUCLEOTIDE SEQUENCE [LARGE SCALE GENOMIC DNA]</scope>
</reference>
<evidence type="ECO:0000313" key="2">
    <source>
        <dbReference type="EMBL" id="EAZ36955.1"/>
    </source>
</evidence>
<organism evidence="2">
    <name type="scientific">Oryza sativa subsp. japonica</name>
    <name type="common">Rice</name>
    <dbReference type="NCBI Taxonomy" id="39947"/>
    <lineage>
        <taxon>Eukaryota</taxon>
        <taxon>Viridiplantae</taxon>
        <taxon>Streptophyta</taxon>
        <taxon>Embryophyta</taxon>
        <taxon>Tracheophyta</taxon>
        <taxon>Spermatophyta</taxon>
        <taxon>Magnoliopsida</taxon>
        <taxon>Liliopsida</taxon>
        <taxon>Poales</taxon>
        <taxon>Poaceae</taxon>
        <taxon>BOP clade</taxon>
        <taxon>Oryzoideae</taxon>
        <taxon>Oryzeae</taxon>
        <taxon>Oryzinae</taxon>
        <taxon>Oryza</taxon>
        <taxon>Oryza sativa</taxon>
    </lineage>
</organism>
<name>A0A8J8XDS2_ORYSJ</name>
<dbReference type="EMBL" id="CM000143">
    <property type="protein sequence ID" value="EAZ36955.1"/>
    <property type="molecule type" value="Genomic_DNA"/>
</dbReference>
<protein>
    <submittedName>
        <fullName evidence="2">Uncharacterized protein</fullName>
    </submittedName>
</protein>
<dbReference type="Proteomes" id="UP000007752">
    <property type="component" value="Chromosome 6"/>
</dbReference>
<evidence type="ECO:0000256" key="1">
    <source>
        <dbReference type="SAM" id="MobiDB-lite"/>
    </source>
</evidence>
<gene>
    <name evidence="2" type="ORF">OsJ_21292</name>
</gene>
<feature type="region of interest" description="Disordered" evidence="1">
    <location>
        <begin position="1"/>
        <end position="30"/>
    </location>
</feature>
<dbReference type="AlphaFoldDB" id="A0A8J8XDS2"/>